<evidence type="ECO:0000313" key="2">
    <source>
        <dbReference type="EnsemblMetazoa" id="SMAR004825-PA"/>
    </source>
</evidence>
<feature type="compositionally biased region" description="Acidic residues" evidence="1">
    <location>
        <begin position="64"/>
        <end position="98"/>
    </location>
</feature>
<keyword evidence="3" id="KW-1185">Reference proteome</keyword>
<sequence length="106" mass="11343">MATKWSEDTWESDEGNETKWWANAANVEWAVQMAVLADEQFYNSKMAAGGENVVAVEGGGASNNEEEVVTVEDGSDSNTEEEAVAVESADDSNTDEEATASSSENK</sequence>
<evidence type="ECO:0000256" key="1">
    <source>
        <dbReference type="SAM" id="MobiDB-lite"/>
    </source>
</evidence>
<feature type="region of interest" description="Disordered" evidence="1">
    <location>
        <begin position="57"/>
        <end position="106"/>
    </location>
</feature>
<dbReference type="HOGENOM" id="CLU_2226477_0_0_1"/>
<dbReference type="EMBL" id="AFFK01019506">
    <property type="status" value="NOT_ANNOTATED_CDS"/>
    <property type="molecule type" value="Genomic_DNA"/>
</dbReference>
<dbReference type="EnsemblMetazoa" id="SMAR004825-RA">
    <property type="protein sequence ID" value="SMAR004825-PA"/>
    <property type="gene ID" value="SMAR004825"/>
</dbReference>
<organism evidence="2 3">
    <name type="scientific">Strigamia maritima</name>
    <name type="common">European centipede</name>
    <name type="synonym">Geophilus maritimus</name>
    <dbReference type="NCBI Taxonomy" id="126957"/>
    <lineage>
        <taxon>Eukaryota</taxon>
        <taxon>Metazoa</taxon>
        <taxon>Ecdysozoa</taxon>
        <taxon>Arthropoda</taxon>
        <taxon>Myriapoda</taxon>
        <taxon>Chilopoda</taxon>
        <taxon>Pleurostigmophora</taxon>
        <taxon>Geophilomorpha</taxon>
        <taxon>Linotaeniidae</taxon>
        <taxon>Strigamia</taxon>
    </lineage>
</organism>
<dbReference type="Proteomes" id="UP000014500">
    <property type="component" value="Unassembled WGS sequence"/>
</dbReference>
<proteinExistence type="predicted"/>
<evidence type="ECO:0000313" key="3">
    <source>
        <dbReference type="Proteomes" id="UP000014500"/>
    </source>
</evidence>
<name>T1IUJ9_STRMM</name>
<protein>
    <submittedName>
        <fullName evidence="2">Uncharacterized protein</fullName>
    </submittedName>
</protein>
<dbReference type="AlphaFoldDB" id="T1IUJ9"/>
<reference evidence="2" key="2">
    <citation type="submission" date="2015-02" db="UniProtKB">
        <authorList>
            <consortium name="EnsemblMetazoa"/>
        </authorList>
    </citation>
    <scope>IDENTIFICATION</scope>
</reference>
<accession>T1IUJ9</accession>
<reference evidence="3" key="1">
    <citation type="submission" date="2011-05" db="EMBL/GenBank/DDBJ databases">
        <authorList>
            <person name="Richards S.R."/>
            <person name="Qu J."/>
            <person name="Jiang H."/>
            <person name="Jhangiani S.N."/>
            <person name="Agravi P."/>
            <person name="Goodspeed R."/>
            <person name="Gross S."/>
            <person name="Mandapat C."/>
            <person name="Jackson L."/>
            <person name="Mathew T."/>
            <person name="Pu L."/>
            <person name="Thornton R."/>
            <person name="Saada N."/>
            <person name="Wilczek-Boney K.B."/>
            <person name="Lee S."/>
            <person name="Kovar C."/>
            <person name="Wu Y."/>
            <person name="Scherer S.E."/>
            <person name="Worley K.C."/>
            <person name="Muzny D.M."/>
            <person name="Gibbs R."/>
        </authorList>
    </citation>
    <scope>NUCLEOTIDE SEQUENCE</scope>
    <source>
        <strain evidence="3">Brora</strain>
    </source>
</reference>